<dbReference type="Pfam" id="PF04199">
    <property type="entry name" value="Cyclase"/>
    <property type="match status" value="1"/>
</dbReference>
<evidence type="ECO:0008006" key="4">
    <source>
        <dbReference type="Google" id="ProtNLM"/>
    </source>
</evidence>
<dbReference type="OrthoDB" id="5396at2759"/>
<dbReference type="EMBL" id="ML978081">
    <property type="protein sequence ID" value="KAF2008860.1"/>
    <property type="molecule type" value="Genomic_DNA"/>
</dbReference>
<gene>
    <name evidence="2" type="ORF">BU24DRAFT_359788</name>
</gene>
<dbReference type="SUPFAM" id="SSF102198">
    <property type="entry name" value="Putative cyclase"/>
    <property type="match status" value="1"/>
</dbReference>
<reference evidence="2" key="1">
    <citation type="journal article" date="2020" name="Stud. Mycol.">
        <title>101 Dothideomycetes genomes: a test case for predicting lifestyles and emergence of pathogens.</title>
        <authorList>
            <person name="Haridas S."/>
            <person name="Albert R."/>
            <person name="Binder M."/>
            <person name="Bloem J."/>
            <person name="Labutti K."/>
            <person name="Salamov A."/>
            <person name="Andreopoulos B."/>
            <person name="Baker S."/>
            <person name="Barry K."/>
            <person name="Bills G."/>
            <person name="Bluhm B."/>
            <person name="Cannon C."/>
            <person name="Castanera R."/>
            <person name="Culley D."/>
            <person name="Daum C."/>
            <person name="Ezra D."/>
            <person name="Gonzalez J."/>
            <person name="Henrissat B."/>
            <person name="Kuo A."/>
            <person name="Liang C."/>
            <person name="Lipzen A."/>
            <person name="Lutzoni F."/>
            <person name="Magnuson J."/>
            <person name="Mondo S."/>
            <person name="Nolan M."/>
            <person name="Ohm R."/>
            <person name="Pangilinan J."/>
            <person name="Park H.-J."/>
            <person name="Ramirez L."/>
            <person name="Alfaro M."/>
            <person name="Sun H."/>
            <person name="Tritt A."/>
            <person name="Yoshinaga Y."/>
            <person name="Zwiers L.-H."/>
            <person name="Turgeon B."/>
            <person name="Goodwin S."/>
            <person name="Spatafora J."/>
            <person name="Crous P."/>
            <person name="Grigoriev I."/>
        </authorList>
    </citation>
    <scope>NUCLEOTIDE SEQUENCE</scope>
    <source>
        <strain evidence="2">CBS 175.79</strain>
    </source>
</reference>
<evidence type="ECO:0000313" key="2">
    <source>
        <dbReference type="EMBL" id="KAF2008860.1"/>
    </source>
</evidence>
<dbReference type="AlphaFoldDB" id="A0A6A5X7G8"/>
<dbReference type="InterPro" id="IPR037175">
    <property type="entry name" value="KFase_sf"/>
</dbReference>
<comment type="similarity">
    <text evidence="1">Belongs to the Cyclase 1 superfamily.</text>
</comment>
<keyword evidence="3" id="KW-1185">Reference proteome</keyword>
<name>A0A6A5X7G8_9PLEO</name>
<dbReference type="PANTHER" id="PTHR34861:SF11">
    <property type="entry name" value="CYCLASE"/>
    <property type="match status" value="1"/>
</dbReference>
<dbReference type="RefSeq" id="XP_033377199.1">
    <property type="nucleotide sequence ID" value="XM_033524065.1"/>
</dbReference>
<evidence type="ECO:0000256" key="1">
    <source>
        <dbReference type="ARBA" id="ARBA00007865"/>
    </source>
</evidence>
<dbReference type="PANTHER" id="PTHR34861">
    <property type="match status" value="1"/>
</dbReference>
<organism evidence="2 3">
    <name type="scientific">Aaosphaeria arxii CBS 175.79</name>
    <dbReference type="NCBI Taxonomy" id="1450172"/>
    <lineage>
        <taxon>Eukaryota</taxon>
        <taxon>Fungi</taxon>
        <taxon>Dikarya</taxon>
        <taxon>Ascomycota</taxon>
        <taxon>Pezizomycotina</taxon>
        <taxon>Dothideomycetes</taxon>
        <taxon>Pleosporomycetidae</taxon>
        <taxon>Pleosporales</taxon>
        <taxon>Pleosporales incertae sedis</taxon>
        <taxon>Aaosphaeria</taxon>
    </lineage>
</organism>
<dbReference type="Proteomes" id="UP000799778">
    <property type="component" value="Unassembled WGS sequence"/>
</dbReference>
<dbReference type="GeneID" id="54281462"/>
<proteinExistence type="inferred from homology"/>
<evidence type="ECO:0000313" key="3">
    <source>
        <dbReference type="Proteomes" id="UP000799778"/>
    </source>
</evidence>
<dbReference type="InterPro" id="IPR007325">
    <property type="entry name" value="KFase/CYL"/>
</dbReference>
<dbReference type="GO" id="GO:0019441">
    <property type="term" value="P:L-tryptophan catabolic process to kynurenine"/>
    <property type="evidence" value="ECO:0007669"/>
    <property type="project" value="InterPro"/>
</dbReference>
<dbReference type="GO" id="GO:0004061">
    <property type="term" value="F:arylformamidase activity"/>
    <property type="evidence" value="ECO:0007669"/>
    <property type="project" value="InterPro"/>
</dbReference>
<protein>
    <recommendedName>
        <fullName evidence="4">Cyclase</fullName>
    </recommendedName>
</protein>
<dbReference type="Gene3D" id="3.50.30.50">
    <property type="entry name" value="Putative cyclase"/>
    <property type="match status" value="1"/>
</dbReference>
<sequence length="368" mass="40661">MVSKSLISYCAVIGTVAAATASQRSTILLRRSLAEVSYKNWPSYAELPLDPSYPTKAAWGVWGDNDTGGALNHITKETIKGAAKEIKSGQAFNLNLELSFIPSPINPSRKPLVHLFQPGDTYTDDVVTLNTQMSTQYDSLRHFAYNEGTDRSTWRWYNDHIKNYEEEVIGFNHTDVLGIQQAAEKGIAARGVLLDYKGWMDSKNETFNAIATHPVSVSDLKQVAEWQGLSGNWSKPGDVLLIRFGWIEAFSKLNNTEKQAYVLESAGSAGLKPTDEAAEWLWDQKFSLVGADNPAFELDPFNGTIQSTTRSFHEILISGWGTSIMEFVDTEELSKALRAANRSTFFLTVQTLNVRGGIASPPNAQAII</sequence>
<accession>A0A6A5X7G8</accession>